<reference evidence="1" key="1">
    <citation type="submission" date="2021-01" db="EMBL/GenBank/DDBJ databases">
        <title>Whole genome shotgun sequence of Cellulomonas pakistanensis NBRC 110800.</title>
        <authorList>
            <person name="Komaki H."/>
            <person name="Tamura T."/>
        </authorList>
    </citation>
    <scope>NUCLEOTIDE SEQUENCE</scope>
    <source>
        <strain evidence="1">NBRC 110800</strain>
    </source>
</reference>
<gene>
    <name evidence="1" type="ORF">Cpa01nite_35590</name>
</gene>
<dbReference type="EMBL" id="BONO01000039">
    <property type="protein sequence ID" value="GIG38178.1"/>
    <property type="molecule type" value="Genomic_DNA"/>
</dbReference>
<dbReference type="RefSeq" id="WP_203670246.1">
    <property type="nucleotide sequence ID" value="NZ_BONO01000039.1"/>
</dbReference>
<comment type="caution">
    <text evidence="1">The sequence shown here is derived from an EMBL/GenBank/DDBJ whole genome shotgun (WGS) entry which is preliminary data.</text>
</comment>
<dbReference type="AlphaFoldDB" id="A0A919PE80"/>
<dbReference type="Proteomes" id="UP000642125">
    <property type="component" value="Unassembled WGS sequence"/>
</dbReference>
<name>A0A919PE80_9CELL</name>
<sequence>MGQKPVLRFLVVAQDGRCSAEWRLWTGSKRPSDDTYLAPRHLAGKMKFSFHKDGSFQHGPTAPVREALRPGDRHALDRWTAPPATPTNVRLAIILKFYERELSGEIRKASDALQIPSGPRGGANAVGIFIADHQITPHERRELGLTVYATLARANSGEVLVAGSPVMTDPSQYTADLEAAKSVTNQPAWQWTSDIADLGFGWIHSESATGVRIVTELSSATIARVASPGASYSDDRFAFIGRIDDLPATMRPSIAICGVLVVTRSGNRALYIDGLARCDFEALKQDAVSVSDQLRVHGPDSGWSCGPNGTLFTGLTTSKPHQH</sequence>
<evidence type="ECO:0000313" key="1">
    <source>
        <dbReference type="EMBL" id="GIG38178.1"/>
    </source>
</evidence>
<keyword evidence="2" id="KW-1185">Reference proteome</keyword>
<accession>A0A919PE80</accession>
<proteinExistence type="predicted"/>
<protein>
    <submittedName>
        <fullName evidence="1">Uncharacterized protein</fullName>
    </submittedName>
</protein>
<evidence type="ECO:0000313" key="2">
    <source>
        <dbReference type="Proteomes" id="UP000642125"/>
    </source>
</evidence>
<organism evidence="1 2">
    <name type="scientific">Cellulomonas pakistanensis</name>
    <dbReference type="NCBI Taxonomy" id="992287"/>
    <lineage>
        <taxon>Bacteria</taxon>
        <taxon>Bacillati</taxon>
        <taxon>Actinomycetota</taxon>
        <taxon>Actinomycetes</taxon>
        <taxon>Micrococcales</taxon>
        <taxon>Cellulomonadaceae</taxon>
        <taxon>Cellulomonas</taxon>
    </lineage>
</organism>